<evidence type="ECO:0000256" key="1">
    <source>
        <dbReference type="ARBA" id="ARBA00022722"/>
    </source>
</evidence>
<keyword evidence="2" id="KW-0378">Hydrolase</keyword>
<dbReference type="EMBL" id="UINC01172046">
    <property type="protein sequence ID" value="SVD76918.1"/>
    <property type="molecule type" value="Genomic_DNA"/>
</dbReference>
<sequence>YRIQIQNTLEENLRAWHFADPPDKMEEIRNSLIEQVQGNRNPFIDHPEVVERVRDF</sequence>
<protein>
    <submittedName>
        <fullName evidence="3">Uncharacterized protein</fullName>
    </submittedName>
</protein>
<evidence type="ECO:0000313" key="3">
    <source>
        <dbReference type="EMBL" id="SVD76918.1"/>
    </source>
</evidence>
<keyword evidence="1" id="KW-0540">Nuclease</keyword>
<dbReference type="Pfam" id="PF04231">
    <property type="entry name" value="Endonuclease_1"/>
    <property type="match status" value="1"/>
</dbReference>
<proteinExistence type="predicted"/>
<dbReference type="PANTHER" id="PTHR33607">
    <property type="entry name" value="ENDONUCLEASE-1"/>
    <property type="match status" value="1"/>
</dbReference>
<organism evidence="3">
    <name type="scientific">marine metagenome</name>
    <dbReference type="NCBI Taxonomy" id="408172"/>
    <lineage>
        <taxon>unclassified sequences</taxon>
        <taxon>metagenomes</taxon>
        <taxon>ecological metagenomes</taxon>
    </lineage>
</organism>
<dbReference type="InterPro" id="IPR007346">
    <property type="entry name" value="Endonuclease-I"/>
</dbReference>
<reference evidence="3" key="1">
    <citation type="submission" date="2018-05" db="EMBL/GenBank/DDBJ databases">
        <authorList>
            <person name="Lanie J.A."/>
            <person name="Ng W.-L."/>
            <person name="Kazmierczak K.M."/>
            <person name="Andrzejewski T.M."/>
            <person name="Davidsen T.M."/>
            <person name="Wayne K.J."/>
            <person name="Tettelin H."/>
            <person name="Glass J.I."/>
            <person name="Rusch D."/>
            <person name="Podicherti R."/>
            <person name="Tsui H.-C.T."/>
            <person name="Winkler M.E."/>
        </authorList>
    </citation>
    <scope>NUCLEOTIDE SEQUENCE</scope>
</reference>
<gene>
    <name evidence="3" type="ORF">METZ01_LOCUS429772</name>
</gene>
<name>A0A382Y339_9ZZZZ</name>
<dbReference type="PANTHER" id="PTHR33607:SF2">
    <property type="entry name" value="ENDONUCLEASE-1"/>
    <property type="match status" value="1"/>
</dbReference>
<accession>A0A382Y339</accession>
<dbReference type="GO" id="GO:0004518">
    <property type="term" value="F:nuclease activity"/>
    <property type="evidence" value="ECO:0007669"/>
    <property type="project" value="UniProtKB-KW"/>
</dbReference>
<dbReference type="AlphaFoldDB" id="A0A382Y339"/>
<feature type="non-terminal residue" evidence="3">
    <location>
        <position position="1"/>
    </location>
</feature>
<evidence type="ECO:0000256" key="2">
    <source>
        <dbReference type="ARBA" id="ARBA00022801"/>
    </source>
</evidence>
<dbReference type="InterPro" id="IPR044925">
    <property type="entry name" value="His-Me_finger_sf"/>
</dbReference>
<dbReference type="GO" id="GO:0016787">
    <property type="term" value="F:hydrolase activity"/>
    <property type="evidence" value="ECO:0007669"/>
    <property type="project" value="UniProtKB-KW"/>
</dbReference>
<dbReference type="SUPFAM" id="SSF54060">
    <property type="entry name" value="His-Me finger endonucleases"/>
    <property type="match status" value="1"/>
</dbReference>